<evidence type="ECO:0000256" key="3">
    <source>
        <dbReference type="ARBA" id="ARBA00047594"/>
    </source>
</evidence>
<dbReference type="InterPro" id="IPR011250">
    <property type="entry name" value="OMP/PagP_B-barrel"/>
</dbReference>
<dbReference type="PANTHER" id="PTHR14969:SF13">
    <property type="entry name" value="AT30094P"/>
    <property type="match status" value="1"/>
</dbReference>
<dbReference type="PANTHER" id="PTHR14969">
    <property type="entry name" value="SPHINGOSINE-1-PHOSPHATE PHOSPHOHYDROLASE"/>
    <property type="match status" value="1"/>
</dbReference>
<evidence type="ECO:0000256" key="4">
    <source>
        <dbReference type="SAM" id="SignalP"/>
    </source>
</evidence>
<dbReference type="CDD" id="cd03394">
    <property type="entry name" value="PAP2_like_5"/>
    <property type="match status" value="1"/>
</dbReference>
<keyword evidence="4" id="KW-0732">Signal</keyword>
<keyword evidence="7" id="KW-1185">Reference proteome</keyword>
<evidence type="ECO:0000259" key="5">
    <source>
        <dbReference type="SMART" id="SM00014"/>
    </source>
</evidence>
<organism evidence="6 7">
    <name type="scientific">Vibrio ulleungensis</name>
    <dbReference type="NCBI Taxonomy" id="2807619"/>
    <lineage>
        <taxon>Bacteria</taxon>
        <taxon>Pseudomonadati</taxon>
        <taxon>Pseudomonadota</taxon>
        <taxon>Gammaproteobacteria</taxon>
        <taxon>Vibrionales</taxon>
        <taxon>Vibrionaceae</taxon>
        <taxon>Vibrio</taxon>
    </lineage>
</organism>
<dbReference type="InterPro" id="IPR000326">
    <property type="entry name" value="PAP2/HPO"/>
</dbReference>
<dbReference type="SUPFAM" id="SSF48317">
    <property type="entry name" value="Acid phosphatase/Vanadium-dependent haloperoxidase"/>
    <property type="match status" value="1"/>
</dbReference>
<dbReference type="InterPro" id="IPR036938">
    <property type="entry name" value="PAP2/HPO_sf"/>
</dbReference>
<proteinExistence type="predicted"/>
<evidence type="ECO:0000256" key="1">
    <source>
        <dbReference type="ARBA" id="ARBA00012374"/>
    </source>
</evidence>
<comment type="caution">
    <text evidence="6">The sequence shown here is derived from an EMBL/GenBank/DDBJ whole genome shotgun (WGS) entry which is preliminary data.</text>
</comment>
<accession>A0ABS2HGS7</accession>
<gene>
    <name evidence="6" type="ORF">JQC93_10080</name>
</gene>
<dbReference type="Proteomes" id="UP000809621">
    <property type="component" value="Unassembled WGS sequence"/>
</dbReference>
<feature type="chain" id="PRO_5045205079" description="undecaprenyl-diphosphate phosphatase" evidence="4">
    <location>
        <begin position="22"/>
        <end position="426"/>
    </location>
</feature>
<dbReference type="SMART" id="SM00014">
    <property type="entry name" value="acidPPc"/>
    <property type="match status" value="1"/>
</dbReference>
<evidence type="ECO:0000313" key="7">
    <source>
        <dbReference type="Proteomes" id="UP000809621"/>
    </source>
</evidence>
<dbReference type="Gene3D" id="1.20.144.10">
    <property type="entry name" value="Phosphatidic acid phosphatase type 2/haloperoxidase"/>
    <property type="match status" value="1"/>
</dbReference>
<evidence type="ECO:0000256" key="2">
    <source>
        <dbReference type="ARBA" id="ARBA00032707"/>
    </source>
</evidence>
<dbReference type="Pfam" id="PF01569">
    <property type="entry name" value="PAP2"/>
    <property type="match status" value="1"/>
</dbReference>
<name>A0ABS2HGS7_9VIBR</name>
<evidence type="ECO:0000313" key="6">
    <source>
        <dbReference type="EMBL" id="MBM7036748.1"/>
    </source>
</evidence>
<feature type="signal peptide" evidence="4">
    <location>
        <begin position="1"/>
        <end position="21"/>
    </location>
</feature>
<dbReference type="SUPFAM" id="SSF56925">
    <property type="entry name" value="OMPA-like"/>
    <property type="match status" value="1"/>
</dbReference>
<dbReference type="EMBL" id="JAFEUM010000003">
    <property type="protein sequence ID" value="MBM7036748.1"/>
    <property type="molecule type" value="Genomic_DNA"/>
</dbReference>
<feature type="domain" description="Phosphatidic acid phosphatase type 2/haloperoxidase" evidence="5">
    <location>
        <begin position="62"/>
        <end position="159"/>
    </location>
</feature>
<comment type="catalytic activity">
    <reaction evidence="3">
        <text>di-trans,octa-cis-undecaprenyl diphosphate + H2O = di-trans,octa-cis-undecaprenyl phosphate + phosphate + H(+)</text>
        <dbReference type="Rhea" id="RHEA:28094"/>
        <dbReference type="ChEBI" id="CHEBI:15377"/>
        <dbReference type="ChEBI" id="CHEBI:15378"/>
        <dbReference type="ChEBI" id="CHEBI:43474"/>
        <dbReference type="ChEBI" id="CHEBI:58405"/>
        <dbReference type="ChEBI" id="CHEBI:60392"/>
        <dbReference type="EC" id="3.6.1.27"/>
    </reaction>
</comment>
<sequence length="426" mass="46689">MDKTTLSVLLASLFVSQGAYSSNKITETTSDDYVVAGDYLQIAIPATGLLAAWIYDDLDGAKQLTYSLATTVAIVHATKFSVGRLRPNASNTASFPSGHTAAAFSGAAFLQTRYGAAWGIPAYLSATYVGASRVYGNKHFADDVVAGAGIAFLTNQYFVSEYTPEGVELGVVPLDDGMMVNVNVSNEALDYETNRERKSGSLRKERRHSFTLDIGFYTYDTLADSGAYQSLKNTTPVDELQPLASALYQYRFDKQNALEISFTPSEIRSVGTVATDFSLGDQNYEENEELFIALRQWNAGASYIRNYQPTDELTLSAGLGISAYLIESETDLVNGGKYNGQSSYPILPSITGKLNYAFNDDWSINARVDYQALSGDRSLNAEGGFAYMINPDWNVGIKYVLSDNEWEDSNVEYRSESVLFSVTNNF</sequence>
<protein>
    <recommendedName>
        <fullName evidence="1">undecaprenyl-diphosphate phosphatase</fullName>
        <ecNumber evidence="1">3.6.1.27</ecNumber>
    </recommendedName>
    <alternativeName>
        <fullName evidence="2">Undecaprenyl pyrophosphate phosphatase</fullName>
    </alternativeName>
</protein>
<dbReference type="RefSeq" id="WP_205158306.1">
    <property type="nucleotide sequence ID" value="NZ_JAFEUM010000003.1"/>
</dbReference>
<dbReference type="EC" id="3.6.1.27" evidence="1"/>
<reference evidence="6 7" key="1">
    <citation type="submission" date="2021-02" db="EMBL/GenBank/DDBJ databases">
        <authorList>
            <person name="Park J.-S."/>
        </authorList>
    </citation>
    <scope>NUCLEOTIDE SEQUENCE [LARGE SCALE GENOMIC DNA]</scope>
    <source>
        <strain evidence="6 7">188UL20-2</strain>
    </source>
</reference>